<keyword evidence="5" id="KW-0813">Transport</keyword>
<keyword evidence="7 16" id="KW-0812">Transmembrane</keyword>
<evidence type="ECO:0000256" key="8">
    <source>
        <dbReference type="ARBA" id="ARBA00022967"/>
    </source>
</evidence>
<dbReference type="EMBL" id="MK292098">
    <property type="protein sequence ID" value="QEJ81409.1"/>
    <property type="molecule type" value="Genomic_DNA"/>
</dbReference>
<feature type="transmembrane region" description="Helical" evidence="16">
    <location>
        <begin position="82"/>
        <end position="106"/>
    </location>
</feature>
<evidence type="ECO:0000256" key="10">
    <source>
        <dbReference type="ARBA" id="ARBA00022989"/>
    </source>
</evidence>
<dbReference type="PANTHER" id="PTHR11435:SF1">
    <property type="entry name" value="NADH-UBIQUINONE OXIDOREDUCTASE CHAIN 6"/>
    <property type="match status" value="1"/>
</dbReference>
<evidence type="ECO:0000256" key="15">
    <source>
        <dbReference type="ARBA" id="ARBA00049551"/>
    </source>
</evidence>
<evidence type="ECO:0000256" key="5">
    <source>
        <dbReference type="ARBA" id="ARBA00022448"/>
    </source>
</evidence>
<evidence type="ECO:0000256" key="2">
    <source>
        <dbReference type="ARBA" id="ARBA00005698"/>
    </source>
</evidence>
<dbReference type="EC" id="7.1.1.2" evidence="3"/>
<keyword evidence="13 16" id="KW-0472">Membrane</keyword>
<evidence type="ECO:0000256" key="3">
    <source>
        <dbReference type="ARBA" id="ARBA00012944"/>
    </source>
</evidence>
<keyword evidence="9" id="KW-0249">Electron transport</keyword>
<dbReference type="InterPro" id="IPR050269">
    <property type="entry name" value="ComplexI_Subunit6"/>
</dbReference>
<keyword evidence="8" id="KW-1278">Translocase</keyword>
<evidence type="ECO:0000256" key="14">
    <source>
        <dbReference type="ARBA" id="ARBA00031019"/>
    </source>
</evidence>
<dbReference type="AlphaFoldDB" id="A0A5C0PX73"/>
<evidence type="ECO:0000256" key="12">
    <source>
        <dbReference type="ARBA" id="ARBA00023128"/>
    </source>
</evidence>
<keyword evidence="6" id="KW-0679">Respiratory chain</keyword>
<gene>
    <name evidence="17" type="primary">ND6</name>
    <name evidence="17" type="ORF">FM13_29</name>
</gene>
<dbReference type="PANTHER" id="PTHR11435">
    <property type="entry name" value="NADH UBIQUINONE OXIDOREDUCTASE SUBUNIT ND6"/>
    <property type="match status" value="1"/>
</dbReference>
<geneLocation type="mitochondrion" evidence="17"/>
<organism evidence="17">
    <name type="scientific">Lucidina sp. FM13</name>
    <dbReference type="NCBI Taxonomy" id="2596686"/>
    <lineage>
        <taxon>Eukaryota</taxon>
        <taxon>Metazoa</taxon>
        <taxon>Ecdysozoa</taxon>
        <taxon>Arthropoda</taxon>
        <taxon>Hexapoda</taxon>
        <taxon>Insecta</taxon>
        <taxon>Pterygota</taxon>
        <taxon>Neoptera</taxon>
        <taxon>Endopterygota</taxon>
        <taxon>Coleoptera</taxon>
        <taxon>Polyphaga</taxon>
        <taxon>Elateriformia</taxon>
        <taxon>Elateroidea</taxon>
        <taxon>Lampyridae</taxon>
        <taxon>Lampyrinae</taxon>
        <taxon>Lucidina</taxon>
    </lineage>
</organism>
<accession>A0A5C0PX73</accession>
<evidence type="ECO:0000313" key="17">
    <source>
        <dbReference type="EMBL" id="QEJ81409.1"/>
    </source>
</evidence>
<keyword evidence="10 16" id="KW-1133">Transmembrane helix</keyword>
<evidence type="ECO:0000256" key="1">
    <source>
        <dbReference type="ARBA" id="ARBA00004225"/>
    </source>
</evidence>
<reference evidence="17" key="1">
    <citation type="journal article" date="2019" name="Mol. Phylogenet. Evol.">
        <title>Phylogenetic analysis provides insights into the evolution of Asian fireflies and adult bioluminescence.</title>
        <authorList>
            <person name="Chen X."/>
            <person name="Dong Z."/>
            <person name="Liu G."/>
            <person name="He J."/>
            <person name="Zhao R."/>
            <person name="Wang W."/>
            <person name="Peng Y."/>
            <person name="Li X."/>
        </authorList>
    </citation>
    <scope>NUCLEOTIDE SEQUENCE</scope>
</reference>
<dbReference type="GO" id="GO:0008137">
    <property type="term" value="F:NADH dehydrogenase (ubiquinone) activity"/>
    <property type="evidence" value="ECO:0007669"/>
    <property type="project" value="UniProtKB-EC"/>
</dbReference>
<comment type="similarity">
    <text evidence="2">Belongs to the complex I subunit 6 family.</text>
</comment>
<evidence type="ECO:0000256" key="4">
    <source>
        <dbReference type="ARBA" id="ARBA00021095"/>
    </source>
</evidence>
<feature type="transmembrane region" description="Helical" evidence="16">
    <location>
        <begin position="50"/>
        <end position="70"/>
    </location>
</feature>
<evidence type="ECO:0000256" key="7">
    <source>
        <dbReference type="ARBA" id="ARBA00022692"/>
    </source>
</evidence>
<keyword evidence="12 17" id="KW-0496">Mitochondrion</keyword>
<dbReference type="GO" id="GO:0031966">
    <property type="term" value="C:mitochondrial membrane"/>
    <property type="evidence" value="ECO:0007669"/>
    <property type="project" value="UniProtKB-SubCell"/>
</dbReference>
<comment type="catalytic activity">
    <reaction evidence="15">
        <text>a ubiquinone + NADH + 5 H(+)(in) = a ubiquinol + NAD(+) + 4 H(+)(out)</text>
        <dbReference type="Rhea" id="RHEA:29091"/>
        <dbReference type="Rhea" id="RHEA-COMP:9565"/>
        <dbReference type="Rhea" id="RHEA-COMP:9566"/>
        <dbReference type="ChEBI" id="CHEBI:15378"/>
        <dbReference type="ChEBI" id="CHEBI:16389"/>
        <dbReference type="ChEBI" id="CHEBI:17976"/>
        <dbReference type="ChEBI" id="CHEBI:57540"/>
        <dbReference type="ChEBI" id="CHEBI:57945"/>
        <dbReference type="EC" id="7.1.1.2"/>
    </reaction>
</comment>
<evidence type="ECO:0000256" key="11">
    <source>
        <dbReference type="ARBA" id="ARBA00023027"/>
    </source>
</evidence>
<evidence type="ECO:0000256" key="16">
    <source>
        <dbReference type="SAM" id="Phobius"/>
    </source>
</evidence>
<sequence length="167" mass="19392">MEILLWLIMISSTMFIFMNHPMSMGLILLIQTSLMSLISSSMNQNSWFSYILFLMMVGGMLILFTYMNSIASNKMFKFNNNILIMFLLMISVSLLFTLTSSFDLLINFMNSEMILMNNKNSFLLIMSKYINKPSLFVWITMIIYLLITLIATVKITMMKHGPLQKNL</sequence>
<proteinExistence type="inferred from homology"/>
<evidence type="ECO:0000256" key="6">
    <source>
        <dbReference type="ARBA" id="ARBA00022660"/>
    </source>
</evidence>
<protein>
    <recommendedName>
        <fullName evidence="4">NADH-ubiquinone oxidoreductase chain 6</fullName>
        <ecNumber evidence="3">7.1.1.2</ecNumber>
    </recommendedName>
    <alternativeName>
        <fullName evidence="14">NADH dehydrogenase subunit 6</fullName>
    </alternativeName>
</protein>
<feature type="transmembrane region" description="Helical" evidence="16">
    <location>
        <begin position="135"/>
        <end position="157"/>
    </location>
</feature>
<evidence type="ECO:0000256" key="13">
    <source>
        <dbReference type="ARBA" id="ARBA00023136"/>
    </source>
</evidence>
<evidence type="ECO:0000256" key="9">
    <source>
        <dbReference type="ARBA" id="ARBA00022982"/>
    </source>
</evidence>
<keyword evidence="11" id="KW-0520">NAD</keyword>
<comment type="subcellular location">
    <subcellularLocation>
        <location evidence="1">Mitochondrion membrane</location>
        <topology evidence="1">Multi-pass membrane protein</topology>
    </subcellularLocation>
</comment>
<name>A0A5C0PX73_9COLE</name>